<dbReference type="EnsemblMetazoa" id="GBRI039015-RA">
    <property type="protein sequence ID" value="GBRI039015-PA"/>
    <property type="gene ID" value="GBRI039015"/>
</dbReference>
<evidence type="ECO:0000313" key="2">
    <source>
        <dbReference type="Proteomes" id="UP000091820"/>
    </source>
</evidence>
<accession>A0A1A9WZV3</accession>
<sequence length="340" mass="39722">MDSKKYFVLIIVQLFIDGLVVLSNNLSSDARKYVVRQQQRREGYGFMVSDHFDMDEYREVVTTDYYGVILRKNVVLAKNTLFRKMKENYIIYGTITNVTRSKKIKKSVQWKKVIKYNETAKDDEPQLILIQLKENMHLDSVRAKAINLPTKDYEPGMVCDVIDEDEDLWLHAEQETIMFRNDCKQFIPNLHENNFCIRSSTIYYDGAIVVCNNTLVGILNSLEEVDEEQPYTCTSIYQYRDWIKSEMKKIPEISDLAASIRWQPIILFIFFLIRSFLEIQEAFKVFLCSANGFANNLEAAIAMSSRSTYNAVRFRSSYKAMRSRSSYNAMRSKSSYNAVF</sequence>
<dbReference type="InterPro" id="IPR009003">
    <property type="entry name" value="Peptidase_S1_PA"/>
</dbReference>
<protein>
    <recommendedName>
        <fullName evidence="3">Peptidase S1 domain-containing protein</fullName>
    </recommendedName>
</protein>
<dbReference type="SUPFAM" id="SSF50494">
    <property type="entry name" value="Trypsin-like serine proteases"/>
    <property type="match status" value="1"/>
</dbReference>
<dbReference type="VEuPathDB" id="VectorBase:GBRI039015"/>
<organism evidence="1 2">
    <name type="scientific">Glossina brevipalpis</name>
    <dbReference type="NCBI Taxonomy" id="37001"/>
    <lineage>
        <taxon>Eukaryota</taxon>
        <taxon>Metazoa</taxon>
        <taxon>Ecdysozoa</taxon>
        <taxon>Arthropoda</taxon>
        <taxon>Hexapoda</taxon>
        <taxon>Insecta</taxon>
        <taxon>Pterygota</taxon>
        <taxon>Neoptera</taxon>
        <taxon>Endopterygota</taxon>
        <taxon>Diptera</taxon>
        <taxon>Brachycera</taxon>
        <taxon>Muscomorpha</taxon>
        <taxon>Hippoboscoidea</taxon>
        <taxon>Glossinidae</taxon>
        <taxon>Glossina</taxon>
    </lineage>
</organism>
<proteinExistence type="predicted"/>
<dbReference type="Proteomes" id="UP000091820">
    <property type="component" value="Unassembled WGS sequence"/>
</dbReference>
<evidence type="ECO:0008006" key="3">
    <source>
        <dbReference type="Google" id="ProtNLM"/>
    </source>
</evidence>
<reference evidence="1" key="2">
    <citation type="submission" date="2020-05" db="UniProtKB">
        <authorList>
            <consortium name="EnsemblMetazoa"/>
        </authorList>
    </citation>
    <scope>IDENTIFICATION</scope>
    <source>
        <strain evidence="1">IAEA</strain>
    </source>
</reference>
<reference evidence="2" key="1">
    <citation type="submission" date="2014-03" db="EMBL/GenBank/DDBJ databases">
        <authorList>
            <person name="Aksoy S."/>
            <person name="Warren W."/>
            <person name="Wilson R.K."/>
        </authorList>
    </citation>
    <scope>NUCLEOTIDE SEQUENCE [LARGE SCALE GENOMIC DNA]</scope>
    <source>
        <strain evidence="2">IAEA</strain>
    </source>
</reference>
<dbReference type="Gene3D" id="2.40.10.10">
    <property type="entry name" value="Trypsin-like serine proteases"/>
    <property type="match status" value="1"/>
</dbReference>
<evidence type="ECO:0000313" key="1">
    <source>
        <dbReference type="EnsemblMetazoa" id="GBRI039015-PA"/>
    </source>
</evidence>
<name>A0A1A9WZV3_9MUSC</name>
<dbReference type="InterPro" id="IPR043504">
    <property type="entry name" value="Peptidase_S1_PA_chymotrypsin"/>
</dbReference>
<dbReference type="AlphaFoldDB" id="A0A1A9WZV3"/>
<keyword evidence="2" id="KW-1185">Reference proteome</keyword>